<reference evidence="1 2" key="1">
    <citation type="submission" date="2016-01" db="EMBL/GenBank/DDBJ databases">
        <title>Whole genome sequencing of Myroides marinus L41.</title>
        <authorList>
            <person name="Hong K.W."/>
        </authorList>
    </citation>
    <scope>NUCLEOTIDE SEQUENCE [LARGE SCALE GENOMIC DNA]</scope>
    <source>
        <strain evidence="1 2">L41</strain>
    </source>
</reference>
<accession>A0A163VSF9</accession>
<dbReference type="AlphaFoldDB" id="A0A163VSF9"/>
<proteinExistence type="predicted"/>
<gene>
    <name evidence="1" type="ORF">AV926_17060</name>
</gene>
<organism evidence="1 2">
    <name type="scientific">Myroides marinus</name>
    <dbReference type="NCBI Taxonomy" id="703342"/>
    <lineage>
        <taxon>Bacteria</taxon>
        <taxon>Pseudomonadati</taxon>
        <taxon>Bacteroidota</taxon>
        <taxon>Flavobacteriia</taxon>
        <taxon>Flavobacteriales</taxon>
        <taxon>Flavobacteriaceae</taxon>
        <taxon>Myroides</taxon>
    </lineage>
</organism>
<keyword evidence="2" id="KW-1185">Reference proteome</keyword>
<dbReference type="EMBL" id="LQNU01000084">
    <property type="protein sequence ID" value="KZE75323.1"/>
    <property type="molecule type" value="Genomic_DNA"/>
</dbReference>
<evidence type="ECO:0000313" key="2">
    <source>
        <dbReference type="Proteomes" id="UP000076630"/>
    </source>
</evidence>
<protein>
    <submittedName>
        <fullName evidence="1">Uncharacterized protein</fullName>
    </submittedName>
</protein>
<sequence>MGVFTSGKMYSQVSVGDPSPPLKGALLDIKQGPSDANNTNSTKGVLFPRVFIADKTKLGIDLDTKALEYAGAQVYNTNDVLGKGMYTWDGEKWMKYVTSITQKKTQDTEMVAFKTTGTSTSDVYLLNKTDVEVSALSVSNWTAGLDGNLYITTVLYAKLSTSATDATGLTDLGNTFFKIELTGSDGSKAIFLAACTPINAKASPDGIVKNRSHYARNNPAVAIAQGAAPVKKGVTYSIKVFATEAWADTGVVRVGTFAWNGFNAFSTLKADFISVPY</sequence>
<comment type="caution">
    <text evidence="1">The sequence shown here is derived from an EMBL/GenBank/DDBJ whole genome shotgun (WGS) entry which is preliminary data.</text>
</comment>
<name>A0A163VSF9_9FLAO</name>
<dbReference type="OrthoDB" id="1430919at2"/>
<dbReference type="Proteomes" id="UP000076630">
    <property type="component" value="Unassembled WGS sequence"/>
</dbReference>
<evidence type="ECO:0000313" key="1">
    <source>
        <dbReference type="EMBL" id="KZE75323.1"/>
    </source>
</evidence>